<reference evidence="2 3" key="1">
    <citation type="submission" date="2019-07" db="EMBL/GenBank/DDBJ databases">
        <title>Genomes of Cafeteria roenbergensis.</title>
        <authorList>
            <person name="Fischer M.G."/>
            <person name="Hackl T."/>
            <person name="Roman M."/>
        </authorList>
    </citation>
    <scope>NUCLEOTIDE SEQUENCE [LARGE SCALE GENOMIC DNA]</scope>
    <source>
        <strain evidence="2 3">BVI</strain>
    </source>
</reference>
<keyword evidence="3" id="KW-1185">Reference proteome</keyword>
<feature type="region of interest" description="Disordered" evidence="1">
    <location>
        <begin position="2236"/>
        <end position="2266"/>
    </location>
</feature>
<dbReference type="PANTHER" id="PTHR23244:SF498">
    <property type="entry name" value="C2 DOMAIN-CONTAINING PROTEIN"/>
    <property type="match status" value="1"/>
</dbReference>
<feature type="region of interest" description="Disordered" evidence="1">
    <location>
        <begin position="674"/>
        <end position="771"/>
    </location>
</feature>
<feature type="region of interest" description="Disordered" evidence="1">
    <location>
        <begin position="2451"/>
        <end position="2478"/>
    </location>
</feature>
<feature type="compositionally biased region" description="Low complexity" evidence="1">
    <location>
        <begin position="701"/>
        <end position="725"/>
    </location>
</feature>
<feature type="compositionally biased region" description="Polar residues" evidence="1">
    <location>
        <begin position="1051"/>
        <end position="1071"/>
    </location>
</feature>
<feature type="region of interest" description="Disordered" evidence="1">
    <location>
        <begin position="87"/>
        <end position="111"/>
    </location>
</feature>
<feature type="compositionally biased region" description="Basic and acidic residues" evidence="1">
    <location>
        <begin position="1232"/>
        <end position="1251"/>
    </location>
</feature>
<feature type="region of interest" description="Disordered" evidence="1">
    <location>
        <begin position="1942"/>
        <end position="1963"/>
    </location>
</feature>
<feature type="compositionally biased region" description="Basic residues" evidence="1">
    <location>
        <begin position="282"/>
        <end position="292"/>
    </location>
</feature>
<organism evidence="2 3">
    <name type="scientific">Cafeteria roenbergensis</name>
    <name type="common">Marine flagellate</name>
    <dbReference type="NCBI Taxonomy" id="33653"/>
    <lineage>
        <taxon>Eukaryota</taxon>
        <taxon>Sar</taxon>
        <taxon>Stramenopiles</taxon>
        <taxon>Bigyra</taxon>
        <taxon>Opalozoa</taxon>
        <taxon>Bicosoecida</taxon>
        <taxon>Cafeteriaceae</taxon>
        <taxon>Cafeteria</taxon>
    </lineage>
</organism>
<feature type="compositionally biased region" description="Low complexity" evidence="1">
    <location>
        <begin position="1425"/>
        <end position="1441"/>
    </location>
</feature>
<evidence type="ECO:0000313" key="2">
    <source>
        <dbReference type="EMBL" id="KAA0153021.1"/>
    </source>
</evidence>
<feature type="region of interest" description="Disordered" evidence="1">
    <location>
        <begin position="613"/>
        <end position="639"/>
    </location>
</feature>
<feature type="compositionally biased region" description="Basic and acidic residues" evidence="1">
    <location>
        <begin position="2256"/>
        <end position="2266"/>
    </location>
</feature>
<feature type="compositionally biased region" description="Basic and acidic residues" evidence="1">
    <location>
        <begin position="1379"/>
        <end position="1390"/>
    </location>
</feature>
<evidence type="ECO:0000313" key="3">
    <source>
        <dbReference type="Proteomes" id="UP000323011"/>
    </source>
</evidence>
<sequence length="2478" mass="255522">MASSAAIHADVLTGRLAPRFRELPSHALGPRPPMLEAFGSCRVGDYVYCLGGIGLTPDASGDRRTMAVARYSIKNGAWEAVVDAPAPLQESAPGTGGGVGQGPRKPAPRGRHSVCAVGPLIFVHGGEGAAFATRKGAAGDEGSGSGTARTPATARAEPQLAEELRSLRRTLHSDMWVFDTRTHQWERVEPVAPPAGEEADDTEQASEEETPGANAASGPDAAADEADDAAAATAAKLGYTKPRHSKPSRLDQGPVQPVTAPDGTFRALPPPAAATGGTGVTRRPKVVVRKQRAGAAGSPDAARSASGASPDQQPGQHASKRASGQRVRPVVPAARRGHILTPWCDSAGRLWLVLFGGAGSGSRGDNSPLADVWAFHVEERYWRELRPRKSLRSDSSMGLDSMWEPLRRPGEAPLAGPELLVPPPRSSSAGTVVGDALFVFGGATPRGPSNDLWVFNLTAQVWKRVHASLPTDGPAGHVTTPAGRASRMPPARYGHAVVPDPWQPDAFLVLGGRGPRTPEPLDNAAVDRGAPLTAGASGSLSSLAFRPSVGGLDGAGSVFQPDAGRVGAAVDCLPWRFDCRLQAWEPLPLVTDPFRELHEAKARHRSIARRVGFETGASGHSAGAAASPRTQARERAEQEHAALLAEREVRKAQRRLRQSKKDLVRKVSGAAFAVARGGRRSQHSRGADGEGSVGSRGSGSREGFAAADSAARPASRAASGSRPNATVGSPASLASGDEKEEEEAAAAAPEEEAEGDDDDEDAASVRPEVQGIPPPRFAAVVAPLWQHPQLQRVVGPLRALLDASEAGAVVTGAGPAHHFGHPSKRPGAAGGASKWITVPPPGLGGPFTEPEDVESRVKDGEVYGATSAESSIVRADSKCRRVLVCGGLRTDGQGGAASMMQVYHLMLPPPPRRGWKSRLEVDGISAEVLLRGGADGGEAGGASASGAALGSAGPSAAATVLRGPGQQSPAKAAPEEALLPSTVRGVLAAHTAPAPPQPVVAGLGKTMAFQPGTSTSSASRAKGAVAGPATGARPIGSTELFQRSRPRGTGNADSTSHAWNSSMHTLGSSTGLAAVTEVESARSPSEGGDAGSAAEGASRAEWGTGALPPVGSASTRLEDYVRPRQLRSVAVLHRGQHEAVGMDGTWSYRKGGEAEDVSADVLKAACAAAAGGGARPSEAELDEAEVQAQAAASHRAVGLASWPIAAMTGGALGRSGQAGWQPSTQYEDEPSRDEQEPPHWEEGAKQQRDLSEQHFPDGQQLRLFTDAPTERPPAPPPGAFSSRAASPGNGAARGGRAGGYDDGDDGDRYSDYERDEEAGASPRRPRARGAGSPPLRVRLSPEGTSSPATDERPFTTPAALAGLRRGSADFSSSPGEGQEGARGRGGDERAIVANLRSLTPLRGQLSGRGSPMRSPMTAPAGAGFGSSRSQLGSGRGSALSRRSQEASDACADVEEEDDLGGKAAASAPVPFEVNRQGARAPTPGSRAHSRHAKERGFSRSAEHGLAPDPFPGRRSRSPLYKPTAIEVALEAQEAAADRREMYGSIRRRMLQAEHVLTPSTQDVIGARDRDVALSLLTPTQRRLHEARRHGLQRAARAVAPADDPEQALSLGAPGSPVRGRAASRGRALDASVSLGDTARGDATPSRGEDSSAVLAEMAAASRRRSDSAGNAASLVSRPLRSRGASRQRPASPGSIGVRSTPLHGSRGAGGGEVDGDDLATCGPPSLAGASLLPSLAGSSMAAAPLSLTSPLPFAAGGLGSVGGGGPVSAVPLAVARAMAGPRLSQVTISRATMVSGAMRHRTLTAVQTAELSDPELAGSLREAGVRAGFTAATFAPGGGVVAKALAEADLRDMNSSSRRGSGQAASRARRAAAQPAVVPAGAEDAAGFAPDGGARGSVTPSAQAAGTRVHQRIAATSGAVQAMEGTAVTMSAAESLRRLRREQGRTQREDVPGAVAGGPDSVHRKPLPLAVRLVGGRQPPSSALPEDVVRRVRARFKEESAMGESKSAPALPAAPGVKGEWAGRRGHTLAPDRGEAPPLYAAFDRSNAQSTTELPASAVLDAFPADRQRLQRITGGRRGPTLEEVAEPLMKSAVQAARRGRAAAHRPGPVVGTRLPDGALALDFRSVTEADGAEAAQRREVQAQVQAEQQARRATKVGASASAAVGPKLRFPPRAEMPRAPVEGSGSDAHLRLVMAAGLPTASVNPDLRVLMRRAQQEARASIEEQQRVSLLARQAHARGGTAGRPSPGGQPSSKSRLERERERWQAEQSKYALASPIFERSEAQRRRKEFGVAAAAKLLSRSTSSKRAADVVTVPTRSSVLSCRPGLVAGTGRVIKARSLAEPAMRTTLVIPEDASAAKAAIRRRSALERSLVQAGTTADAAIGPDLVDASALGGVAGPDGNAAASSSGFGYSARGGVATRIFVSAFDRPVPTPDLTLLRRSLADRRAEARRAAEERRSEARQVAATLAASASAPTL</sequence>
<dbReference type="Gene3D" id="2.120.10.80">
    <property type="entry name" value="Kelch-type beta propeller"/>
    <property type="match status" value="2"/>
</dbReference>
<feature type="compositionally biased region" description="Basic and acidic residues" evidence="1">
    <location>
        <begin position="1942"/>
        <end position="1951"/>
    </location>
</feature>
<feature type="compositionally biased region" description="Acidic residues" evidence="1">
    <location>
        <begin position="738"/>
        <end position="762"/>
    </location>
</feature>
<dbReference type="EMBL" id="VLTN01000018">
    <property type="protein sequence ID" value="KAA0153021.1"/>
    <property type="molecule type" value="Genomic_DNA"/>
</dbReference>
<dbReference type="Pfam" id="PF01344">
    <property type="entry name" value="Kelch_1"/>
    <property type="match status" value="1"/>
</dbReference>
<feature type="compositionally biased region" description="Low complexity" evidence="1">
    <location>
        <begin position="1085"/>
        <end position="1103"/>
    </location>
</feature>
<dbReference type="Proteomes" id="UP000323011">
    <property type="component" value="Unassembled WGS sequence"/>
</dbReference>
<feature type="compositionally biased region" description="Polar residues" evidence="1">
    <location>
        <begin position="306"/>
        <end position="316"/>
    </location>
</feature>
<dbReference type="PANTHER" id="PTHR23244">
    <property type="entry name" value="KELCH REPEAT DOMAIN"/>
    <property type="match status" value="1"/>
</dbReference>
<feature type="region of interest" description="Disordered" evidence="1">
    <location>
        <begin position="1265"/>
        <end position="1518"/>
    </location>
</feature>
<accession>A0A5A8CMF5</accession>
<feature type="region of interest" description="Disordered" evidence="1">
    <location>
        <begin position="1213"/>
        <end position="1251"/>
    </location>
</feature>
<feature type="region of interest" description="Disordered" evidence="1">
    <location>
        <begin position="133"/>
        <end position="159"/>
    </location>
</feature>
<feature type="compositionally biased region" description="Acidic residues" evidence="1">
    <location>
        <begin position="197"/>
        <end position="210"/>
    </location>
</feature>
<feature type="compositionally biased region" description="Gly residues" evidence="1">
    <location>
        <begin position="1291"/>
        <end position="1300"/>
    </location>
</feature>
<feature type="region of interest" description="Disordered" evidence="1">
    <location>
        <begin position="1852"/>
        <end position="1875"/>
    </location>
</feature>
<evidence type="ECO:0000256" key="1">
    <source>
        <dbReference type="SAM" id="MobiDB-lite"/>
    </source>
</evidence>
<protein>
    <submittedName>
        <fullName evidence="2">Uncharacterized protein</fullName>
    </submittedName>
</protein>
<feature type="compositionally biased region" description="Low complexity" evidence="1">
    <location>
        <begin position="1279"/>
        <end position="1290"/>
    </location>
</feature>
<gene>
    <name evidence="2" type="ORF">FNF29_03541</name>
</gene>
<dbReference type="InterPro" id="IPR015915">
    <property type="entry name" value="Kelch-typ_b-propeller"/>
</dbReference>
<feature type="compositionally biased region" description="Basic and acidic residues" evidence="1">
    <location>
        <begin position="2451"/>
        <end position="2462"/>
    </location>
</feature>
<feature type="region of interest" description="Disordered" evidence="1">
    <location>
        <begin position="1583"/>
        <end position="1721"/>
    </location>
</feature>
<name>A0A5A8CMF5_CAFRO</name>
<feature type="region of interest" description="Disordered" evidence="1">
    <location>
        <begin position="190"/>
        <end position="330"/>
    </location>
</feature>
<feature type="compositionally biased region" description="Low complexity" evidence="1">
    <location>
        <begin position="2466"/>
        <end position="2478"/>
    </location>
</feature>
<feature type="compositionally biased region" description="Low complexity" evidence="1">
    <location>
        <begin position="616"/>
        <end position="627"/>
    </location>
</feature>
<feature type="compositionally biased region" description="Low complexity" evidence="1">
    <location>
        <begin position="1855"/>
        <end position="1875"/>
    </location>
</feature>
<dbReference type="InterPro" id="IPR006652">
    <property type="entry name" value="Kelch_1"/>
</dbReference>
<comment type="caution">
    <text evidence="2">The sequence shown here is derived from an EMBL/GenBank/DDBJ whole genome shotgun (WGS) entry which is preliminary data.</text>
</comment>
<feature type="region of interest" description="Disordered" evidence="1">
    <location>
        <begin position="1011"/>
        <end position="1113"/>
    </location>
</feature>
<feature type="compositionally biased region" description="Low complexity" evidence="1">
    <location>
        <begin position="146"/>
        <end position="156"/>
    </location>
</feature>
<dbReference type="SUPFAM" id="SSF117281">
    <property type="entry name" value="Kelch motif"/>
    <property type="match status" value="1"/>
</dbReference>
<proteinExistence type="predicted"/>